<evidence type="ECO:0000259" key="3">
    <source>
        <dbReference type="PROSITE" id="PS50822"/>
    </source>
</evidence>
<dbReference type="InterPro" id="IPR012337">
    <property type="entry name" value="RNaseH-like_sf"/>
</dbReference>
<name>U4LLM9_PYROM</name>
<dbReference type="EMBL" id="HF935945">
    <property type="protein sequence ID" value="CCX14288.1"/>
    <property type="molecule type" value="Genomic_DNA"/>
</dbReference>
<feature type="compositionally biased region" description="Gly residues" evidence="1">
    <location>
        <begin position="1"/>
        <end position="33"/>
    </location>
</feature>
<dbReference type="InterPro" id="IPR036085">
    <property type="entry name" value="PAZ_dom_sf"/>
</dbReference>
<dbReference type="SUPFAM" id="SSF53098">
    <property type="entry name" value="Ribonuclease H-like"/>
    <property type="match status" value="1"/>
</dbReference>
<feature type="domain" description="PAZ" evidence="2">
    <location>
        <begin position="411"/>
        <end position="510"/>
    </location>
</feature>
<dbReference type="SMART" id="SM00950">
    <property type="entry name" value="Piwi"/>
    <property type="match status" value="1"/>
</dbReference>
<dbReference type="InterPro" id="IPR032474">
    <property type="entry name" value="Argonaute_N"/>
</dbReference>
<evidence type="ECO:0000313" key="5">
    <source>
        <dbReference type="Proteomes" id="UP000018144"/>
    </source>
</evidence>
<dbReference type="InterPro" id="IPR003100">
    <property type="entry name" value="PAZ_dom"/>
</dbReference>
<dbReference type="InterPro" id="IPR014811">
    <property type="entry name" value="ArgoL1"/>
</dbReference>
<dbReference type="Gene3D" id="3.40.50.2300">
    <property type="match status" value="1"/>
</dbReference>
<sequence length="1054" mass="114229">MSGPNRGRGGRGGRGGGGGGGAGGGGGGGGAGGSRNMQVGQGRPGGRGAGGDGGGPGGGAQQGGRGYSGGGGYRGGGGHQGGGGYQSGGGYQGGGGYGGRGRGGPGRGGYQGGGSGGGDGGKDFGIFNEKEPIDRAALQARNKAADISIMNVEPSGHEAGFPRRVMYGTEPTPGQSKTQTTIVRANFFEVALKSSTTFQQYDVNIAAMKDPRPNDAQPDDAERPLKGKRNQRQLLQNLLQHDQFRATFGDSTSVAHDGAKSIICLKKAPQPVCGPYIIELKYNDTNAASGGALKAPPRYKVTLVHVAELTSADILAHCCGQTVTKSDNTVYEPSVMIRALNIILAQFPLLPRKDGKSVVGVGQNKFFVLDDNKELGNGLIACRGYYSSVRPTLDRLLCNINVCTAAFFKDDVLDKIVPFLDMPRGITRKSLNGLRVRTRQGTKFTMRGITTVPASDLSFHDSTANKNVRVVDYYKERYNMIVRGDQPCAYSINVSGQKSYYPVGICKIEPGQIFSSPLSSEQTTKMLEIACRSPKSNAELITNEGLNILGHAVQIQNPILQKFGISIKKTMEVVSARVLGAPTVRYLRSSKEPEDASWNLRSAEFVKGGHLSQWAVLKLSFPEKDKHGPPMEELRQIGSSFKAACRNYGLRVDGDCKPLDCPVYQDTPDTYNSPNHKDYDRFRNKVAVALERTLKRPDNKGLRFVLIILPDTDQRNYNHVRTVCDVIVGIPACCVQYSKIKSLQPNYLANVVTKVNLKLHGRNHELQPGTLDLLGQDTIVIGADVTHPTAQVSVKYTPSIAGVVGSIDSKYNYFPGCLRLQPSRQEMIEHLQEQVVSRIQLYVKNTRVLPTKLLYFRDGVSEGQYPQLIEKELPKLKAACEAMKIKNCKITMIVCGKRHHARFYPTESAHKAKNGNNKPGTIIDRGVTSIANHDFYLQAHHGLQGTARSAHYYVIYDDNQYNTDKLQALTNNLSYLFPRASKAVSYIPPAYAADILCERGRCYIQNLLAGDASGLSITGNQDVKADEENRVMQEARRKFQNGPKSAIADTMFFM</sequence>
<proteinExistence type="predicted"/>
<dbReference type="CDD" id="cd04657">
    <property type="entry name" value="Piwi_ago-like"/>
    <property type="match status" value="1"/>
</dbReference>
<dbReference type="OMA" id="NAAFCAN"/>
<dbReference type="Proteomes" id="UP000018144">
    <property type="component" value="Unassembled WGS sequence"/>
</dbReference>
<dbReference type="CDD" id="cd02846">
    <property type="entry name" value="PAZ_argonaute_like"/>
    <property type="match status" value="1"/>
</dbReference>
<dbReference type="STRING" id="1076935.U4LLM9"/>
<evidence type="ECO:0000256" key="1">
    <source>
        <dbReference type="SAM" id="MobiDB-lite"/>
    </source>
</evidence>
<protein>
    <submittedName>
        <fullName evidence="4">Similar to Protein argonaute 10 acc. no. Q9XGW1</fullName>
    </submittedName>
</protein>
<keyword evidence="5" id="KW-1185">Reference proteome</keyword>
<dbReference type="Pfam" id="PF02171">
    <property type="entry name" value="Piwi"/>
    <property type="match status" value="1"/>
</dbReference>
<dbReference type="Pfam" id="PF08699">
    <property type="entry name" value="ArgoL1"/>
    <property type="match status" value="1"/>
</dbReference>
<accession>U4LLM9</accession>
<dbReference type="Pfam" id="PF16486">
    <property type="entry name" value="ArgoN"/>
    <property type="match status" value="1"/>
</dbReference>
<dbReference type="Pfam" id="PF02170">
    <property type="entry name" value="PAZ"/>
    <property type="match status" value="1"/>
</dbReference>
<dbReference type="PROSITE" id="PS50822">
    <property type="entry name" value="PIWI"/>
    <property type="match status" value="1"/>
</dbReference>
<dbReference type="eggNOG" id="KOG1041">
    <property type="taxonomic scope" value="Eukaryota"/>
</dbReference>
<feature type="compositionally biased region" description="Gly residues" evidence="1">
    <location>
        <begin position="42"/>
        <end position="119"/>
    </location>
</feature>
<organism evidence="4 5">
    <name type="scientific">Pyronema omphalodes (strain CBS 100304)</name>
    <name type="common">Pyronema confluens</name>
    <dbReference type="NCBI Taxonomy" id="1076935"/>
    <lineage>
        <taxon>Eukaryota</taxon>
        <taxon>Fungi</taxon>
        <taxon>Dikarya</taxon>
        <taxon>Ascomycota</taxon>
        <taxon>Pezizomycotina</taxon>
        <taxon>Pezizomycetes</taxon>
        <taxon>Pezizales</taxon>
        <taxon>Pyronemataceae</taxon>
        <taxon>Pyronema</taxon>
    </lineage>
</organism>
<dbReference type="Gene3D" id="3.30.420.10">
    <property type="entry name" value="Ribonuclease H-like superfamily/Ribonuclease H"/>
    <property type="match status" value="1"/>
</dbReference>
<feature type="region of interest" description="Disordered" evidence="1">
    <location>
        <begin position="1"/>
        <end position="127"/>
    </location>
</feature>
<dbReference type="AlphaFoldDB" id="U4LLM9"/>
<dbReference type="InterPro" id="IPR003165">
    <property type="entry name" value="Piwi"/>
</dbReference>
<dbReference type="InterPro" id="IPR036397">
    <property type="entry name" value="RNaseH_sf"/>
</dbReference>
<evidence type="ECO:0000259" key="2">
    <source>
        <dbReference type="PROSITE" id="PS50821"/>
    </source>
</evidence>
<gene>
    <name evidence="4" type="ORF">PCON_13881</name>
</gene>
<reference evidence="4 5" key="1">
    <citation type="journal article" date="2013" name="PLoS Genet.">
        <title>The genome and development-dependent transcriptomes of Pyronema confluens: a window into fungal evolution.</title>
        <authorList>
            <person name="Traeger S."/>
            <person name="Altegoer F."/>
            <person name="Freitag M."/>
            <person name="Gabaldon T."/>
            <person name="Kempken F."/>
            <person name="Kumar A."/>
            <person name="Marcet-Houben M."/>
            <person name="Poggeler S."/>
            <person name="Stajich J.E."/>
            <person name="Nowrousian M."/>
        </authorList>
    </citation>
    <scope>NUCLEOTIDE SEQUENCE [LARGE SCALE GENOMIC DNA]</scope>
    <source>
        <strain evidence="5">CBS 100304</strain>
        <tissue evidence="4">Vegetative mycelium</tissue>
    </source>
</reference>
<dbReference type="InterPro" id="IPR045246">
    <property type="entry name" value="Piwi_ago-like"/>
</dbReference>
<feature type="domain" description="Piwi" evidence="3">
    <location>
        <begin position="704"/>
        <end position="1005"/>
    </location>
</feature>
<dbReference type="Gene3D" id="2.170.260.10">
    <property type="entry name" value="paz domain"/>
    <property type="match status" value="1"/>
</dbReference>
<dbReference type="InterPro" id="IPR032472">
    <property type="entry name" value="ArgoL2"/>
</dbReference>
<dbReference type="OrthoDB" id="10252740at2759"/>
<dbReference type="Pfam" id="PF16488">
    <property type="entry name" value="ArgoL2"/>
    <property type="match status" value="1"/>
</dbReference>
<dbReference type="PROSITE" id="PS50821">
    <property type="entry name" value="PAZ"/>
    <property type="match status" value="1"/>
</dbReference>
<dbReference type="SUPFAM" id="SSF101690">
    <property type="entry name" value="PAZ domain"/>
    <property type="match status" value="1"/>
</dbReference>
<dbReference type="GO" id="GO:0003723">
    <property type="term" value="F:RNA binding"/>
    <property type="evidence" value="ECO:0007669"/>
    <property type="project" value="InterPro"/>
</dbReference>
<evidence type="ECO:0000313" key="4">
    <source>
        <dbReference type="EMBL" id="CCX14288.1"/>
    </source>
</evidence>
<dbReference type="SMART" id="SM01163">
    <property type="entry name" value="DUF1785"/>
    <property type="match status" value="1"/>
</dbReference>
<dbReference type="PANTHER" id="PTHR22891">
    <property type="entry name" value="EUKARYOTIC TRANSLATION INITIATION FACTOR 2C"/>
    <property type="match status" value="1"/>
</dbReference>